<dbReference type="InterPro" id="IPR051446">
    <property type="entry name" value="HTH_trans_reg/aminotransferase"/>
</dbReference>
<dbReference type="Gene3D" id="3.40.640.10">
    <property type="entry name" value="Type I PLP-dependent aspartate aminotransferase-like (Major domain)"/>
    <property type="match status" value="1"/>
</dbReference>
<organism evidence="8 9">
    <name type="scientific">Streptococcus suis</name>
    <dbReference type="NCBI Taxonomy" id="1307"/>
    <lineage>
        <taxon>Bacteria</taxon>
        <taxon>Bacillati</taxon>
        <taxon>Bacillota</taxon>
        <taxon>Bacilli</taxon>
        <taxon>Lactobacillales</taxon>
        <taxon>Streptococcaceae</taxon>
        <taxon>Streptococcus</taxon>
    </lineage>
</organism>
<dbReference type="AlphaFoldDB" id="A0A0Z8MR03"/>
<dbReference type="CDD" id="cd00609">
    <property type="entry name" value="AAT_like"/>
    <property type="match status" value="1"/>
</dbReference>
<dbReference type="Proteomes" id="UP000073388">
    <property type="component" value="Unassembled WGS sequence"/>
</dbReference>
<dbReference type="GO" id="GO:0008483">
    <property type="term" value="F:transaminase activity"/>
    <property type="evidence" value="ECO:0007669"/>
    <property type="project" value="UniProtKB-KW"/>
</dbReference>
<dbReference type="SUPFAM" id="SSF46785">
    <property type="entry name" value="Winged helix' DNA-binding domain"/>
    <property type="match status" value="1"/>
</dbReference>
<evidence type="ECO:0000313" key="9">
    <source>
        <dbReference type="Proteomes" id="UP000073388"/>
    </source>
</evidence>
<dbReference type="SUPFAM" id="SSF53383">
    <property type="entry name" value="PLP-dependent transferases"/>
    <property type="match status" value="1"/>
</dbReference>
<dbReference type="GO" id="GO:0030170">
    <property type="term" value="F:pyridoxal phosphate binding"/>
    <property type="evidence" value="ECO:0007669"/>
    <property type="project" value="InterPro"/>
</dbReference>
<keyword evidence="2" id="KW-0032">Aminotransferase</keyword>
<evidence type="ECO:0000256" key="5">
    <source>
        <dbReference type="ARBA" id="ARBA00023125"/>
    </source>
</evidence>
<protein>
    <submittedName>
        <fullName evidence="8">GntR family transcriptional regulator</fullName>
    </submittedName>
</protein>
<keyword evidence="2" id="KW-0808">Transferase</keyword>
<evidence type="ECO:0000259" key="7">
    <source>
        <dbReference type="PROSITE" id="PS50949"/>
    </source>
</evidence>
<dbReference type="GO" id="GO:0003677">
    <property type="term" value="F:DNA binding"/>
    <property type="evidence" value="ECO:0007669"/>
    <property type="project" value="UniProtKB-KW"/>
</dbReference>
<dbReference type="Gene3D" id="1.10.10.10">
    <property type="entry name" value="Winged helix-like DNA-binding domain superfamily/Winged helix DNA-binding domain"/>
    <property type="match status" value="1"/>
</dbReference>
<dbReference type="PANTHER" id="PTHR46577">
    <property type="entry name" value="HTH-TYPE TRANSCRIPTIONAL REGULATORY PROTEIN GABR"/>
    <property type="match status" value="1"/>
</dbReference>
<evidence type="ECO:0000256" key="3">
    <source>
        <dbReference type="ARBA" id="ARBA00022898"/>
    </source>
</evidence>
<dbReference type="Pfam" id="PF00392">
    <property type="entry name" value="GntR"/>
    <property type="match status" value="1"/>
</dbReference>
<keyword evidence="5" id="KW-0238">DNA-binding</keyword>
<dbReference type="CDD" id="cd07377">
    <property type="entry name" value="WHTH_GntR"/>
    <property type="match status" value="1"/>
</dbReference>
<dbReference type="InterPro" id="IPR036388">
    <property type="entry name" value="WH-like_DNA-bd_sf"/>
</dbReference>
<accession>A0A0Z8MR03</accession>
<name>A0A0Z8MR03_STRSU</name>
<dbReference type="PROSITE" id="PS50949">
    <property type="entry name" value="HTH_GNTR"/>
    <property type="match status" value="1"/>
</dbReference>
<dbReference type="InterPro" id="IPR036390">
    <property type="entry name" value="WH_DNA-bd_sf"/>
</dbReference>
<dbReference type="InterPro" id="IPR004839">
    <property type="entry name" value="Aminotransferase_I/II_large"/>
</dbReference>
<evidence type="ECO:0000313" key="8">
    <source>
        <dbReference type="EMBL" id="CYW13577.1"/>
    </source>
</evidence>
<dbReference type="Pfam" id="PF00155">
    <property type="entry name" value="Aminotran_1_2"/>
    <property type="match status" value="1"/>
</dbReference>
<sequence>MKKYQVIIQDILTGIEEHRFKRGEKLPSIRQLSEQYHCSKDTVQKAMLELKYQNKIYAVEKSGYYILEDRDFQDHTVELNPADFQELPYEDFRICLNESLIGRENYLFNYYHQQEGLAELISSVQSLLMDYHVYTKKDQLVITAGSQQALYILTQMETLAGKTEILIENPTYSRMIELIRHQGIPYQTIERDLDGIDLEELESIFQTGKIKFFYTIPRLHNPLGSTYDIATKTAIVKLAKQYDVYIIEDDYLADFDSSHSLPLHYLDTDNRVIYIKSFTPTLFPALRIGAISLPNQLRDTFIKHKSLIDYDTNLIMQKALSLYIDNGMFARNTQHLHHIYHAQWNKIKDCLEKYALNIPYRISKGSVTFQLSKGILSPSIQHMFGKCYYFSGQKADFLQIFFEQDFADKLKQFVRYSRMN</sequence>
<comment type="similarity">
    <text evidence="1">In the C-terminal section; belongs to the class-I pyridoxal-phosphate-dependent aminotransferase family.</text>
</comment>
<gene>
    <name evidence="8" type="primary">yjiR</name>
    <name evidence="8" type="ORF">ERS132461_01377</name>
</gene>
<proteinExistence type="inferred from homology"/>
<keyword evidence="4" id="KW-0805">Transcription regulation</keyword>
<dbReference type="InterPro" id="IPR000524">
    <property type="entry name" value="Tscrpt_reg_HTH_GntR"/>
</dbReference>
<dbReference type="InterPro" id="IPR015424">
    <property type="entry name" value="PyrdxlP-dep_Trfase"/>
</dbReference>
<dbReference type="GO" id="GO:0003700">
    <property type="term" value="F:DNA-binding transcription factor activity"/>
    <property type="evidence" value="ECO:0007669"/>
    <property type="project" value="InterPro"/>
</dbReference>
<keyword evidence="6" id="KW-0804">Transcription</keyword>
<dbReference type="PANTHER" id="PTHR46577:SF1">
    <property type="entry name" value="HTH-TYPE TRANSCRIPTIONAL REGULATORY PROTEIN GABR"/>
    <property type="match status" value="1"/>
</dbReference>
<dbReference type="EMBL" id="FIIX01000029">
    <property type="protein sequence ID" value="CYW13577.1"/>
    <property type="molecule type" value="Genomic_DNA"/>
</dbReference>
<evidence type="ECO:0000256" key="4">
    <source>
        <dbReference type="ARBA" id="ARBA00023015"/>
    </source>
</evidence>
<keyword evidence="3" id="KW-0663">Pyridoxal phosphate</keyword>
<evidence type="ECO:0000256" key="2">
    <source>
        <dbReference type="ARBA" id="ARBA00022576"/>
    </source>
</evidence>
<dbReference type="InterPro" id="IPR015421">
    <property type="entry name" value="PyrdxlP-dep_Trfase_major"/>
</dbReference>
<evidence type="ECO:0000256" key="1">
    <source>
        <dbReference type="ARBA" id="ARBA00005384"/>
    </source>
</evidence>
<dbReference type="RefSeq" id="WP_044755386.1">
    <property type="nucleotide sequence ID" value="NZ_CEJM01000132.1"/>
</dbReference>
<reference evidence="8 9" key="1">
    <citation type="submission" date="2016-02" db="EMBL/GenBank/DDBJ databases">
        <authorList>
            <consortium name="Pathogen Informatics"/>
        </authorList>
    </citation>
    <scope>NUCLEOTIDE SEQUENCE [LARGE SCALE GENOMIC DNA]</scope>
    <source>
        <strain evidence="8 9">LSS99</strain>
    </source>
</reference>
<feature type="domain" description="HTH gntR-type" evidence="7">
    <location>
        <begin position="1"/>
        <end position="69"/>
    </location>
</feature>
<dbReference type="SMART" id="SM00345">
    <property type="entry name" value="HTH_GNTR"/>
    <property type="match status" value="1"/>
</dbReference>
<evidence type="ECO:0000256" key="6">
    <source>
        <dbReference type="ARBA" id="ARBA00023163"/>
    </source>
</evidence>